<protein>
    <submittedName>
        <fullName evidence="1">Uncharacterized protein</fullName>
    </submittedName>
</protein>
<organism evidence="1 2">
    <name type="scientific">Parabacteroides distasonis</name>
    <dbReference type="NCBI Taxonomy" id="823"/>
    <lineage>
        <taxon>Bacteria</taxon>
        <taxon>Pseudomonadati</taxon>
        <taxon>Bacteroidota</taxon>
        <taxon>Bacteroidia</taxon>
        <taxon>Bacteroidales</taxon>
        <taxon>Tannerellaceae</taxon>
        <taxon>Parabacteroides</taxon>
    </lineage>
</organism>
<accession>A0A173QZ83</accession>
<evidence type="ECO:0000313" key="1">
    <source>
        <dbReference type="EMBL" id="CUM70875.1"/>
    </source>
</evidence>
<reference evidence="1 2" key="1">
    <citation type="submission" date="2015-09" db="EMBL/GenBank/DDBJ databases">
        <authorList>
            <consortium name="Pathogen Informatics"/>
        </authorList>
    </citation>
    <scope>NUCLEOTIDE SEQUENCE [LARGE SCALE GENOMIC DNA]</scope>
    <source>
        <strain evidence="1 2">2789STDY5608872</strain>
    </source>
</reference>
<evidence type="ECO:0000313" key="2">
    <source>
        <dbReference type="Proteomes" id="UP000095591"/>
    </source>
</evidence>
<dbReference type="EMBL" id="CYXP01000001">
    <property type="protein sequence ID" value="CUM70875.1"/>
    <property type="molecule type" value="Genomic_DNA"/>
</dbReference>
<dbReference type="RefSeq" id="WP_044545271.1">
    <property type="nucleotide sequence ID" value="NZ_CDRH01000201.1"/>
</dbReference>
<sequence>MQLVADTVGNNADAVGNIADAVGNIADGVENIADGIGNQFLPSLAPERSYEISCTSLMKGIFLIFAASLY</sequence>
<name>A0A173QZ83_PARDI</name>
<dbReference type="Proteomes" id="UP000095591">
    <property type="component" value="Unassembled WGS sequence"/>
</dbReference>
<proteinExistence type="predicted"/>
<dbReference type="AlphaFoldDB" id="A0A173QZ83"/>
<gene>
    <name evidence="1" type="ORF">ERS852429_00132</name>
</gene>